<evidence type="ECO:0000256" key="3">
    <source>
        <dbReference type="ARBA" id="ARBA00022801"/>
    </source>
</evidence>
<dbReference type="InterPro" id="IPR029045">
    <property type="entry name" value="ClpP/crotonase-like_dom_sf"/>
</dbReference>
<dbReference type="GO" id="GO:0006574">
    <property type="term" value="P:L-valine catabolic process"/>
    <property type="evidence" value="ECO:0007669"/>
    <property type="project" value="UniProtKB-UniRule"/>
</dbReference>
<organism evidence="6 7">
    <name type="scientific">Rosa chinensis</name>
    <name type="common">China rose</name>
    <dbReference type="NCBI Taxonomy" id="74649"/>
    <lineage>
        <taxon>Eukaryota</taxon>
        <taxon>Viridiplantae</taxon>
        <taxon>Streptophyta</taxon>
        <taxon>Embryophyta</taxon>
        <taxon>Tracheophyta</taxon>
        <taxon>Spermatophyta</taxon>
        <taxon>Magnoliopsida</taxon>
        <taxon>eudicotyledons</taxon>
        <taxon>Gunneridae</taxon>
        <taxon>Pentapetalae</taxon>
        <taxon>rosids</taxon>
        <taxon>fabids</taxon>
        <taxon>Rosales</taxon>
        <taxon>Rosaceae</taxon>
        <taxon>Rosoideae</taxon>
        <taxon>Rosoideae incertae sedis</taxon>
        <taxon>Rosa</taxon>
    </lineage>
</organism>
<dbReference type="SUPFAM" id="SSF52096">
    <property type="entry name" value="ClpP/crotonase"/>
    <property type="match status" value="1"/>
</dbReference>
<evidence type="ECO:0000313" key="7">
    <source>
        <dbReference type="Proteomes" id="UP000238479"/>
    </source>
</evidence>
<dbReference type="AlphaFoldDB" id="A0A2P6SEQ0"/>
<sequence length="123" mass="14003">MVLKSLHACGLATHFVPSTKLALSEEVQVSKSLQKASPTSLKLCLRSIREGRFQGLGECLAQEYRIACHLMRGKIRSDFRDGCTTILSKKDNIQKWEPCKLELITDQMVDQYFLKLDDDENLE</sequence>
<dbReference type="OMA" id="CTTILSK"/>
<comment type="caution">
    <text evidence="6">The sequence shown here is derived from an EMBL/GenBank/DDBJ whole genome shotgun (WGS) entry which is preliminary data.</text>
</comment>
<dbReference type="Gramene" id="PRQ57157">
    <property type="protein sequence ID" value="PRQ57157"/>
    <property type="gene ID" value="RchiOBHm_Chr1g0345221"/>
</dbReference>
<dbReference type="EMBL" id="PDCK01000039">
    <property type="protein sequence ID" value="PRQ57157.1"/>
    <property type="molecule type" value="Genomic_DNA"/>
</dbReference>
<comment type="catalytic activity">
    <reaction evidence="1 4">
        <text>3-hydroxy-2-methylpropanoyl-CoA + H2O = 3-hydroxy-2-methylpropanoate + CoA + H(+)</text>
        <dbReference type="Rhea" id="RHEA:20888"/>
        <dbReference type="ChEBI" id="CHEBI:11805"/>
        <dbReference type="ChEBI" id="CHEBI:15377"/>
        <dbReference type="ChEBI" id="CHEBI:15378"/>
        <dbReference type="ChEBI" id="CHEBI:57287"/>
        <dbReference type="ChEBI" id="CHEBI:57340"/>
        <dbReference type="EC" id="3.1.2.4"/>
    </reaction>
</comment>
<dbReference type="Pfam" id="PF16113">
    <property type="entry name" value="ECH_2"/>
    <property type="match status" value="1"/>
</dbReference>
<evidence type="ECO:0000256" key="4">
    <source>
        <dbReference type="RuleBase" id="RU369070"/>
    </source>
</evidence>
<gene>
    <name evidence="6" type="ORF">RchiOBHm_Chr1g0345221</name>
</gene>
<evidence type="ECO:0000256" key="1">
    <source>
        <dbReference type="ARBA" id="ARBA00001709"/>
    </source>
</evidence>
<dbReference type="EC" id="3.1.2.4" evidence="2 4"/>
<feature type="domain" description="Enoyl-CoA hydratase/isomerase" evidence="5">
    <location>
        <begin position="28"/>
        <end position="113"/>
    </location>
</feature>
<dbReference type="Proteomes" id="UP000238479">
    <property type="component" value="Chromosome 1"/>
</dbReference>
<accession>A0A2P6SEQ0</accession>
<name>A0A2P6SEQ0_ROSCH</name>
<protein>
    <recommendedName>
        <fullName evidence="2 4">3-hydroxyisobutyryl-CoA hydrolase</fullName>
        <shortName evidence="4">HIB-CoA hydrolase</shortName>
        <shortName evidence="4">HIBYL-CoA-H</shortName>
        <ecNumber evidence="2 4">3.1.2.4</ecNumber>
    </recommendedName>
    <alternativeName>
        <fullName evidence="4">3-hydroxyisobutyryl-coenzyme A hydrolase</fullName>
    </alternativeName>
</protein>
<dbReference type="InterPro" id="IPR045004">
    <property type="entry name" value="ECH_dom"/>
</dbReference>
<keyword evidence="3 4" id="KW-0378">Hydrolase</keyword>
<evidence type="ECO:0000259" key="5">
    <source>
        <dbReference type="Pfam" id="PF16113"/>
    </source>
</evidence>
<dbReference type="Gene3D" id="3.90.226.10">
    <property type="entry name" value="2-enoyl-CoA Hydratase, Chain A, domain 1"/>
    <property type="match status" value="1"/>
</dbReference>
<dbReference type="PANTHER" id="PTHR43176">
    <property type="entry name" value="3-HYDROXYISOBUTYRYL-COA HYDROLASE-RELATED"/>
    <property type="match status" value="1"/>
</dbReference>
<dbReference type="GO" id="GO:0003860">
    <property type="term" value="F:3-hydroxyisobutyryl-CoA hydrolase activity"/>
    <property type="evidence" value="ECO:0007669"/>
    <property type="project" value="UniProtKB-UniRule"/>
</dbReference>
<comment type="function">
    <text evidence="4">Hydrolyzes 3-hydroxyisobutyryl-CoA (HIBYL-CoA), a saline catabolite. Has high activity toward isobutyryl-CoA. Could be an isobutyryl-CoA dehydrogenase that functions in valine catabolism.</text>
</comment>
<comment type="similarity">
    <text evidence="4">Belongs to the enoyl-CoA hydratase/isomerase family.</text>
</comment>
<evidence type="ECO:0000313" key="6">
    <source>
        <dbReference type="EMBL" id="PRQ57157.1"/>
    </source>
</evidence>
<reference evidence="6 7" key="1">
    <citation type="journal article" date="2018" name="Nat. Genet.">
        <title>The Rosa genome provides new insights in the design of modern roses.</title>
        <authorList>
            <person name="Bendahmane M."/>
        </authorList>
    </citation>
    <scope>NUCLEOTIDE SEQUENCE [LARGE SCALE GENOMIC DNA]</scope>
    <source>
        <strain evidence="7">cv. Old Blush</strain>
    </source>
</reference>
<keyword evidence="7" id="KW-1185">Reference proteome</keyword>
<dbReference type="PANTHER" id="PTHR43176:SF3">
    <property type="entry name" value="3-HYDROXYISOBUTYRYL-COA HYDROLASE, MITOCHONDRIAL"/>
    <property type="match status" value="1"/>
</dbReference>
<evidence type="ECO:0000256" key="2">
    <source>
        <dbReference type="ARBA" id="ARBA00011915"/>
    </source>
</evidence>
<dbReference type="STRING" id="74649.A0A2P6SEQ0"/>
<comment type="pathway">
    <text evidence="4">Amino-acid degradation; L-valine degradation.</text>
</comment>
<dbReference type="InterPro" id="IPR032259">
    <property type="entry name" value="HIBYL-CoA-H"/>
</dbReference>
<proteinExistence type="inferred from homology"/>